<dbReference type="Gene3D" id="2.30.29.80">
    <property type="match status" value="1"/>
</dbReference>
<evidence type="ECO:0000313" key="3">
    <source>
        <dbReference type="EMBL" id="EMA49329.1"/>
    </source>
</evidence>
<dbReference type="PATRIC" id="fig|1227456.3.peg.3553"/>
<dbReference type="SUPFAM" id="SSF160113">
    <property type="entry name" value="YegP-like"/>
    <property type="match status" value="1"/>
</dbReference>
<dbReference type="Proteomes" id="UP000011625">
    <property type="component" value="Unassembled WGS sequence"/>
</dbReference>
<feature type="region of interest" description="Disordered" evidence="1">
    <location>
        <begin position="111"/>
        <end position="131"/>
    </location>
</feature>
<dbReference type="InterPro" id="IPR036913">
    <property type="entry name" value="YegP-like_sf"/>
</dbReference>
<dbReference type="InterPro" id="IPR010879">
    <property type="entry name" value="DUF1508"/>
</dbReference>
<dbReference type="RefSeq" id="WP_005045542.1">
    <property type="nucleotide sequence ID" value="NZ_AOME01000078.1"/>
</dbReference>
<dbReference type="AlphaFoldDB" id="M0MWW8"/>
<gene>
    <name evidence="3" type="ORF">C450_17467</name>
</gene>
<dbReference type="OrthoDB" id="108721at2157"/>
<sequence>MSEHDHDYTLTVRPNATLRVAYSTDEGALEKALVAFEYGHDGVEGMSDASEGVVWRGYEIALSRNGENVLDRGTPFVESGDVERGLERGVDTATKYGRQLRERIGDLRERRSGSSLGIADADGAAETPRTVEIPGPRDTTVEISLSGTSATFDLYEDDGGSWRWRLTHDDETLAVSPTGYESREDAEESITALKANALGAEIAD</sequence>
<comment type="caution">
    <text evidence="3">The sequence shown here is derived from an EMBL/GenBank/DDBJ whole genome shotgun (WGS) entry which is preliminary data.</text>
</comment>
<evidence type="ECO:0000313" key="4">
    <source>
        <dbReference type="Proteomes" id="UP000011625"/>
    </source>
</evidence>
<proteinExistence type="predicted"/>
<name>M0MWW8_9EURY</name>
<evidence type="ECO:0000256" key="1">
    <source>
        <dbReference type="SAM" id="MobiDB-lite"/>
    </source>
</evidence>
<reference evidence="3 4" key="1">
    <citation type="journal article" date="2014" name="PLoS Genet.">
        <title>Phylogenetically driven sequencing of extremely halophilic archaea reveals strategies for static and dynamic osmo-response.</title>
        <authorList>
            <person name="Becker E.A."/>
            <person name="Seitzer P.M."/>
            <person name="Tritt A."/>
            <person name="Larsen D."/>
            <person name="Krusor M."/>
            <person name="Yao A.I."/>
            <person name="Wu D."/>
            <person name="Madern D."/>
            <person name="Eisen J.A."/>
            <person name="Darling A.E."/>
            <person name="Facciotti M.T."/>
        </authorList>
    </citation>
    <scope>NUCLEOTIDE SEQUENCE [LARGE SCALE GENOMIC DNA]</scope>
    <source>
        <strain evidence="3 4">DSM 8989</strain>
    </source>
</reference>
<protein>
    <recommendedName>
        <fullName evidence="2">DUF1508 domain-containing protein</fullName>
    </recommendedName>
</protein>
<feature type="domain" description="DUF1508" evidence="2">
    <location>
        <begin position="157"/>
        <end position="204"/>
    </location>
</feature>
<organism evidence="3 4">
    <name type="scientific">Halococcus salifodinae DSM 8989</name>
    <dbReference type="NCBI Taxonomy" id="1227456"/>
    <lineage>
        <taxon>Archaea</taxon>
        <taxon>Methanobacteriati</taxon>
        <taxon>Methanobacteriota</taxon>
        <taxon>Stenosarchaea group</taxon>
        <taxon>Halobacteria</taxon>
        <taxon>Halobacteriales</taxon>
        <taxon>Halococcaceae</taxon>
        <taxon>Halococcus</taxon>
    </lineage>
</organism>
<evidence type="ECO:0000259" key="2">
    <source>
        <dbReference type="Pfam" id="PF07411"/>
    </source>
</evidence>
<keyword evidence="4" id="KW-1185">Reference proteome</keyword>
<dbReference type="EMBL" id="AOME01000078">
    <property type="protein sequence ID" value="EMA49329.1"/>
    <property type="molecule type" value="Genomic_DNA"/>
</dbReference>
<dbReference type="Pfam" id="PF07411">
    <property type="entry name" value="DUF1508"/>
    <property type="match status" value="1"/>
</dbReference>
<accession>M0MWW8</accession>